<sequence>MYPHISYLTLVVALFAASLVASPLHIATEQEVIENSAYTAIQKEPLTNDSKIRKPGQPCDLPKGEVCETGYHCLPKYSGGKEMACTSIPAIPASTDAERGNEKDSSWYMNRKDLDLDFGLS</sequence>
<gene>
    <name evidence="2" type="ORF">TWF694_004328</name>
</gene>
<evidence type="ECO:0000313" key="2">
    <source>
        <dbReference type="EMBL" id="KAK6529113.1"/>
    </source>
</evidence>
<protein>
    <submittedName>
        <fullName evidence="2">Uncharacterized protein</fullName>
    </submittedName>
</protein>
<evidence type="ECO:0000256" key="1">
    <source>
        <dbReference type="SAM" id="SignalP"/>
    </source>
</evidence>
<keyword evidence="1" id="KW-0732">Signal</keyword>
<keyword evidence="3" id="KW-1185">Reference proteome</keyword>
<proteinExistence type="predicted"/>
<accession>A0AAV9WYN2</accession>
<organism evidence="2 3">
    <name type="scientific">Orbilia ellipsospora</name>
    <dbReference type="NCBI Taxonomy" id="2528407"/>
    <lineage>
        <taxon>Eukaryota</taxon>
        <taxon>Fungi</taxon>
        <taxon>Dikarya</taxon>
        <taxon>Ascomycota</taxon>
        <taxon>Pezizomycotina</taxon>
        <taxon>Orbiliomycetes</taxon>
        <taxon>Orbiliales</taxon>
        <taxon>Orbiliaceae</taxon>
        <taxon>Orbilia</taxon>
    </lineage>
</organism>
<reference evidence="2 3" key="1">
    <citation type="submission" date="2019-10" db="EMBL/GenBank/DDBJ databases">
        <authorList>
            <person name="Palmer J.M."/>
        </authorList>
    </citation>
    <scope>NUCLEOTIDE SEQUENCE [LARGE SCALE GENOMIC DNA]</scope>
    <source>
        <strain evidence="2 3">TWF694</strain>
    </source>
</reference>
<dbReference type="EMBL" id="JAVHJO010000014">
    <property type="protein sequence ID" value="KAK6529113.1"/>
    <property type="molecule type" value="Genomic_DNA"/>
</dbReference>
<evidence type="ECO:0000313" key="3">
    <source>
        <dbReference type="Proteomes" id="UP001365542"/>
    </source>
</evidence>
<dbReference type="Proteomes" id="UP001365542">
    <property type="component" value="Unassembled WGS sequence"/>
</dbReference>
<feature type="chain" id="PRO_5043451938" evidence="1">
    <location>
        <begin position="22"/>
        <end position="121"/>
    </location>
</feature>
<dbReference type="AlphaFoldDB" id="A0AAV9WYN2"/>
<feature type="signal peptide" evidence="1">
    <location>
        <begin position="1"/>
        <end position="21"/>
    </location>
</feature>
<comment type="caution">
    <text evidence="2">The sequence shown here is derived from an EMBL/GenBank/DDBJ whole genome shotgun (WGS) entry which is preliminary data.</text>
</comment>
<name>A0AAV9WYN2_9PEZI</name>